<dbReference type="SMART" id="SM01190">
    <property type="entry name" value="EMP24_GP25L"/>
    <property type="match status" value="1"/>
</dbReference>
<dbReference type="Pfam" id="PF01105">
    <property type="entry name" value="EMP24_GP25L"/>
    <property type="match status" value="1"/>
</dbReference>
<evidence type="ECO:0000256" key="6">
    <source>
        <dbReference type="ARBA" id="ARBA00022729"/>
    </source>
</evidence>
<protein>
    <submittedName>
        <fullName evidence="12">Oidioi.mRNA.OKI2018_I69.PAR.g12394.t1.cds</fullName>
    </submittedName>
</protein>
<dbReference type="InterPro" id="IPR015720">
    <property type="entry name" value="Emp24-like"/>
</dbReference>
<keyword evidence="7 10" id="KW-1133">Transmembrane helix</keyword>
<evidence type="ECO:0000256" key="9">
    <source>
        <dbReference type="RuleBase" id="RU003827"/>
    </source>
</evidence>
<dbReference type="PROSITE" id="PS50866">
    <property type="entry name" value="GOLD"/>
    <property type="match status" value="1"/>
</dbReference>
<dbReference type="PANTHER" id="PTHR22811">
    <property type="entry name" value="TRANSMEMBRANE EMP24 DOMAIN-CONTAINING PROTEIN"/>
    <property type="match status" value="1"/>
</dbReference>
<keyword evidence="5 9" id="KW-0812">Transmembrane</keyword>
<sequence>MYLFLLFGIVSATELTFELEQRSIQCFMEDIPKGEQSVLEFQVVTGGKLDIDVELVDSEDNVVYEKKRTSYDQAPFTATIGGIYKACFSNKFSSISHKVVYLDWAVGDQQEYERHDLPIDEEGPLSKADISAEMVHSNMRKVRDFQTHHRLREASGRSFAEQLYTKIHFWGFLQSVIMVLVSLSHVVILRSFFQDRPSQKYGRVRT</sequence>
<keyword evidence="8 10" id="KW-0472">Membrane</keyword>
<dbReference type="InterPro" id="IPR009038">
    <property type="entry name" value="GOLD_dom"/>
</dbReference>
<comment type="subcellular location">
    <subcellularLocation>
        <location evidence="1">Endoplasmic reticulum membrane</location>
        <topology evidence="1">Single-pass type I membrane protein</topology>
    </subcellularLocation>
    <subcellularLocation>
        <location evidence="2">Endoplasmic reticulum-Golgi intermediate compartment membrane</location>
        <topology evidence="2">Single-pass type I membrane protein</topology>
    </subcellularLocation>
    <subcellularLocation>
        <location evidence="3">Golgi apparatus</location>
        <location evidence="3">cis-Golgi network membrane</location>
        <topology evidence="3">Single-pass type I membrane protein</topology>
    </subcellularLocation>
    <subcellularLocation>
        <location evidence="9">Membrane</location>
        <topology evidence="9">Single-pass type I membrane protein</topology>
    </subcellularLocation>
</comment>
<evidence type="ECO:0000259" key="11">
    <source>
        <dbReference type="PROSITE" id="PS50866"/>
    </source>
</evidence>
<dbReference type="Proteomes" id="UP001158576">
    <property type="component" value="Chromosome PAR"/>
</dbReference>
<evidence type="ECO:0000256" key="8">
    <source>
        <dbReference type="ARBA" id="ARBA00023136"/>
    </source>
</evidence>
<reference evidence="12 13" key="1">
    <citation type="submission" date="2021-04" db="EMBL/GenBank/DDBJ databases">
        <authorList>
            <person name="Bliznina A."/>
        </authorList>
    </citation>
    <scope>NUCLEOTIDE SEQUENCE [LARGE SCALE GENOMIC DNA]</scope>
</reference>
<evidence type="ECO:0000256" key="2">
    <source>
        <dbReference type="ARBA" id="ARBA00004151"/>
    </source>
</evidence>
<dbReference type="EMBL" id="OU015568">
    <property type="protein sequence ID" value="CAG5089895.1"/>
    <property type="molecule type" value="Genomic_DNA"/>
</dbReference>
<feature type="transmembrane region" description="Helical" evidence="10">
    <location>
        <begin position="167"/>
        <end position="193"/>
    </location>
</feature>
<evidence type="ECO:0000313" key="13">
    <source>
        <dbReference type="Proteomes" id="UP001158576"/>
    </source>
</evidence>
<evidence type="ECO:0000256" key="3">
    <source>
        <dbReference type="ARBA" id="ARBA00004619"/>
    </source>
</evidence>
<evidence type="ECO:0000256" key="10">
    <source>
        <dbReference type="SAM" id="Phobius"/>
    </source>
</evidence>
<keyword evidence="6" id="KW-0732">Signal</keyword>
<evidence type="ECO:0000313" key="12">
    <source>
        <dbReference type="EMBL" id="CAG5089895.1"/>
    </source>
</evidence>
<evidence type="ECO:0000256" key="4">
    <source>
        <dbReference type="ARBA" id="ARBA00007104"/>
    </source>
</evidence>
<evidence type="ECO:0000256" key="7">
    <source>
        <dbReference type="ARBA" id="ARBA00022989"/>
    </source>
</evidence>
<name>A0ABN7S4N2_OIKDI</name>
<proteinExistence type="inferred from homology"/>
<evidence type="ECO:0000256" key="1">
    <source>
        <dbReference type="ARBA" id="ARBA00004115"/>
    </source>
</evidence>
<comment type="similarity">
    <text evidence="4 9">Belongs to the EMP24/GP25L family.</text>
</comment>
<keyword evidence="13" id="KW-1185">Reference proteome</keyword>
<evidence type="ECO:0000256" key="5">
    <source>
        <dbReference type="ARBA" id="ARBA00022692"/>
    </source>
</evidence>
<feature type="domain" description="GOLD" evidence="11">
    <location>
        <begin position="24"/>
        <end position="106"/>
    </location>
</feature>
<gene>
    <name evidence="12" type="ORF">OKIOD_LOCUS3952</name>
</gene>
<accession>A0ABN7S4N2</accession>
<dbReference type="InterPro" id="IPR036598">
    <property type="entry name" value="GOLD_dom_sf"/>
</dbReference>
<organism evidence="12 13">
    <name type="scientific">Oikopleura dioica</name>
    <name type="common">Tunicate</name>
    <dbReference type="NCBI Taxonomy" id="34765"/>
    <lineage>
        <taxon>Eukaryota</taxon>
        <taxon>Metazoa</taxon>
        <taxon>Chordata</taxon>
        <taxon>Tunicata</taxon>
        <taxon>Appendicularia</taxon>
        <taxon>Copelata</taxon>
        <taxon>Oikopleuridae</taxon>
        <taxon>Oikopleura</taxon>
    </lineage>
</organism>
<dbReference type="SUPFAM" id="SSF101576">
    <property type="entry name" value="Supernatant protein factor (SPF), C-terminal domain"/>
    <property type="match status" value="1"/>
</dbReference>